<dbReference type="CDD" id="cd07438">
    <property type="entry name" value="PHP_HisPPase_AMP"/>
    <property type="match status" value="1"/>
</dbReference>
<dbReference type="Gene3D" id="3.20.20.140">
    <property type="entry name" value="Metal-dependent hydrolases"/>
    <property type="match status" value="1"/>
</dbReference>
<dbReference type="GO" id="GO:0035312">
    <property type="term" value="F:5'-3' DNA exonuclease activity"/>
    <property type="evidence" value="ECO:0007669"/>
    <property type="project" value="TreeGrafter"/>
</dbReference>
<organism evidence="2 3">
    <name type="scientific">candidate division MSBL1 archaeon SCGC-AAA382K21</name>
    <dbReference type="NCBI Taxonomy" id="1698283"/>
    <lineage>
        <taxon>Archaea</taxon>
        <taxon>Methanobacteriati</taxon>
        <taxon>Methanobacteriota</taxon>
        <taxon>candidate division MSBL1</taxon>
    </lineage>
</organism>
<dbReference type="Pfam" id="PF02811">
    <property type="entry name" value="PHP"/>
    <property type="match status" value="1"/>
</dbReference>
<dbReference type="Gene3D" id="1.10.150.650">
    <property type="match status" value="1"/>
</dbReference>
<reference evidence="2 3" key="1">
    <citation type="journal article" date="2016" name="Sci. Rep.">
        <title>Metabolic traits of an uncultured archaeal lineage -MSBL1- from brine pools of the Red Sea.</title>
        <authorList>
            <person name="Mwirichia R."/>
            <person name="Alam I."/>
            <person name="Rashid M."/>
            <person name="Vinu M."/>
            <person name="Ba-Alawi W."/>
            <person name="Anthony Kamau A."/>
            <person name="Kamanda Ngugi D."/>
            <person name="Goker M."/>
            <person name="Klenk H.P."/>
            <person name="Bajic V."/>
            <person name="Stingl U."/>
        </authorList>
    </citation>
    <scope>NUCLEOTIDE SEQUENCE [LARGE SCALE GENOMIC DNA]</scope>
    <source>
        <strain evidence="2">SCGC-AAA382K21</strain>
    </source>
</reference>
<dbReference type="InterPro" id="IPR004013">
    <property type="entry name" value="PHP_dom"/>
</dbReference>
<dbReference type="PANTHER" id="PTHR42924">
    <property type="entry name" value="EXONUCLEASE"/>
    <property type="match status" value="1"/>
</dbReference>
<comment type="caution">
    <text evidence="2">The sequence shown here is derived from an EMBL/GenBank/DDBJ whole genome shotgun (WGS) entry which is preliminary data.</text>
</comment>
<dbReference type="PANTHER" id="PTHR42924:SF3">
    <property type="entry name" value="POLYMERASE_HISTIDINOL PHOSPHATASE N-TERMINAL DOMAIN-CONTAINING PROTEIN"/>
    <property type="match status" value="1"/>
</dbReference>
<dbReference type="InterPro" id="IPR052018">
    <property type="entry name" value="PHP_domain"/>
</dbReference>
<name>A0A133VKA0_9EURY</name>
<dbReference type="Proteomes" id="UP000070504">
    <property type="component" value="Unassembled WGS sequence"/>
</dbReference>
<dbReference type="SMART" id="SM00481">
    <property type="entry name" value="POLIIIAc"/>
    <property type="match status" value="1"/>
</dbReference>
<dbReference type="EMBL" id="LHYH01000021">
    <property type="protein sequence ID" value="KXB06872.1"/>
    <property type="molecule type" value="Genomic_DNA"/>
</dbReference>
<evidence type="ECO:0000259" key="1">
    <source>
        <dbReference type="SMART" id="SM00481"/>
    </source>
</evidence>
<dbReference type="GO" id="GO:0004534">
    <property type="term" value="F:5'-3' RNA exonuclease activity"/>
    <property type="evidence" value="ECO:0007669"/>
    <property type="project" value="TreeGrafter"/>
</dbReference>
<accession>A0A133VKA0</accession>
<sequence length="273" mass="30119">MKKVADLHVHTTASDGSYSPERVLKISDKKGLEAVGIVDHDTVSGVESIWDSGVQSEVEVLPGIELSCEKGGVHFDLLGYFVDPKNPILSDKLSELQKNRLNRAKKMTEKLQRLEIDVSLDEALRISGGGAVGRPHFAWLLYTEGHVNSVGEAFSEYLGEGEPAYVEKERLGLEEAVSLIRESGGLSFLAHPSFGGLEVFEKIIDAGVDGIEVYHSMHSDDEVREYHELAMENNLLESGGSDSHGEYTPKTPIGESYIDYEAVKKMKEELENR</sequence>
<gene>
    <name evidence="2" type="ORF">AKJ54_01010</name>
</gene>
<keyword evidence="3" id="KW-1185">Reference proteome</keyword>
<proteinExistence type="predicted"/>
<dbReference type="InterPro" id="IPR016195">
    <property type="entry name" value="Pol/histidinol_Pase-like"/>
</dbReference>
<evidence type="ECO:0000313" key="2">
    <source>
        <dbReference type="EMBL" id="KXB06872.1"/>
    </source>
</evidence>
<feature type="domain" description="Polymerase/histidinol phosphatase N-terminal" evidence="1">
    <location>
        <begin position="5"/>
        <end position="70"/>
    </location>
</feature>
<dbReference type="InterPro" id="IPR003141">
    <property type="entry name" value="Pol/His_phosphatase_N"/>
</dbReference>
<dbReference type="SUPFAM" id="SSF89550">
    <property type="entry name" value="PHP domain-like"/>
    <property type="match status" value="1"/>
</dbReference>
<dbReference type="AlphaFoldDB" id="A0A133VKA0"/>
<protein>
    <recommendedName>
        <fullName evidence="1">Polymerase/histidinol phosphatase N-terminal domain-containing protein</fullName>
    </recommendedName>
</protein>
<evidence type="ECO:0000313" key="3">
    <source>
        <dbReference type="Proteomes" id="UP000070504"/>
    </source>
</evidence>